<evidence type="ECO:0000256" key="1">
    <source>
        <dbReference type="ARBA" id="ARBA00023015"/>
    </source>
</evidence>
<keyword evidence="3" id="KW-0804">Transcription</keyword>
<keyword evidence="6" id="KW-1185">Reference proteome</keyword>
<dbReference type="InterPro" id="IPR036390">
    <property type="entry name" value="WH_DNA-bd_sf"/>
</dbReference>
<dbReference type="InterPro" id="IPR000524">
    <property type="entry name" value="Tscrpt_reg_HTH_GntR"/>
</dbReference>
<dbReference type="InterPro" id="IPR036388">
    <property type="entry name" value="WH-like_DNA-bd_sf"/>
</dbReference>
<dbReference type="AlphaFoldDB" id="A0A495ILS5"/>
<keyword evidence="2 5" id="KW-0238">DNA-binding</keyword>
<gene>
    <name evidence="5" type="ORF">C8E83_3281</name>
</gene>
<evidence type="ECO:0000256" key="2">
    <source>
        <dbReference type="ARBA" id="ARBA00023125"/>
    </source>
</evidence>
<evidence type="ECO:0000313" key="6">
    <source>
        <dbReference type="Proteomes" id="UP000280008"/>
    </source>
</evidence>
<name>A0A495ILS5_9MICO</name>
<sequence length="218" mass="24044">MPVPRPQMLAPRRLLRDQIREELLEAILNGTLEPGERLVDDELVEWLGCSRTPIREALNDLMHAGFIEIEPNKYTRVAQPRDDEAFEVLQTLGVLYGGAVRLAVGRLDDTARDSIVMTIDAARDDLASHDALGLNARTIALFDLFVDACGNSQLQRVCRDITAGLAYRLRLPNLFDLLDMSSLDDAYSRLRQATVDGDAIGAELAAEALHRLPAGALV</sequence>
<organism evidence="5 6">
    <name type="scientific">Frondihabitans australicus</name>
    <dbReference type="NCBI Taxonomy" id="386892"/>
    <lineage>
        <taxon>Bacteria</taxon>
        <taxon>Bacillati</taxon>
        <taxon>Actinomycetota</taxon>
        <taxon>Actinomycetes</taxon>
        <taxon>Micrococcales</taxon>
        <taxon>Microbacteriaceae</taxon>
        <taxon>Frondihabitans</taxon>
    </lineage>
</organism>
<dbReference type="SUPFAM" id="SSF48008">
    <property type="entry name" value="GntR ligand-binding domain-like"/>
    <property type="match status" value="1"/>
</dbReference>
<dbReference type="Proteomes" id="UP000280008">
    <property type="component" value="Unassembled WGS sequence"/>
</dbReference>
<dbReference type="Pfam" id="PF00392">
    <property type="entry name" value="GntR"/>
    <property type="match status" value="1"/>
</dbReference>
<evidence type="ECO:0000313" key="5">
    <source>
        <dbReference type="EMBL" id="RKR76116.1"/>
    </source>
</evidence>
<accession>A0A495ILS5</accession>
<dbReference type="RefSeq" id="WP_121371063.1">
    <property type="nucleotide sequence ID" value="NZ_RBKS01000001.1"/>
</dbReference>
<dbReference type="Gene3D" id="1.20.120.530">
    <property type="entry name" value="GntR ligand-binding domain-like"/>
    <property type="match status" value="1"/>
</dbReference>
<proteinExistence type="predicted"/>
<dbReference type="OrthoDB" id="8680240at2"/>
<dbReference type="EMBL" id="RBKS01000001">
    <property type="protein sequence ID" value="RKR76116.1"/>
    <property type="molecule type" value="Genomic_DNA"/>
</dbReference>
<dbReference type="CDD" id="cd07377">
    <property type="entry name" value="WHTH_GntR"/>
    <property type="match status" value="1"/>
</dbReference>
<evidence type="ECO:0000259" key="4">
    <source>
        <dbReference type="PROSITE" id="PS50949"/>
    </source>
</evidence>
<feature type="domain" description="HTH gntR-type" evidence="4">
    <location>
        <begin position="13"/>
        <end position="80"/>
    </location>
</feature>
<dbReference type="Pfam" id="PF07729">
    <property type="entry name" value="FCD"/>
    <property type="match status" value="1"/>
</dbReference>
<dbReference type="InterPro" id="IPR011711">
    <property type="entry name" value="GntR_C"/>
</dbReference>
<keyword evidence="1" id="KW-0805">Transcription regulation</keyword>
<dbReference type="SUPFAM" id="SSF46785">
    <property type="entry name" value="Winged helix' DNA-binding domain"/>
    <property type="match status" value="1"/>
</dbReference>
<dbReference type="Gene3D" id="1.10.10.10">
    <property type="entry name" value="Winged helix-like DNA-binding domain superfamily/Winged helix DNA-binding domain"/>
    <property type="match status" value="1"/>
</dbReference>
<dbReference type="PROSITE" id="PS50949">
    <property type="entry name" value="HTH_GNTR"/>
    <property type="match status" value="1"/>
</dbReference>
<dbReference type="PANTHER" id="PTHR43537">
    <property type="entry name" value="TRANSCRIPTIONAL REGULATOR, GNTR FAMILY"/>
    <property type="match status" value="1"/>
</dbReference>
<comment type="caution">
    <text evidence="5">The sequence shown here is derived from an EMBL/GenBank/DDBJ whole genome shotgun (WGS) entry which is preliminary data.</text>
</comment>
<dbReference type="GO" id="GO:0003677">
    <property type="term" value="F:DNA binding"/>
    <property type="evidence" value="ECO:0007669"/>
    <property type="project" value="UniProtKB-KW"/>
</dbReference>
<dbReference type="GO" id="GO:0003700">
    <property type="term" value="F:DNA-binding transcription factor activity"/>
    <property type="evidence" value="ECO:0007669"/>
    <property type="project" value="InterPro"/>
</dbReference>
<dbReference type="SMART" id="SM00345">
    <property type="entry name" value="HTH_GNTR"/>
    <property type="match status" value="1"/>
</dbReference>
<dbReference type="PANTHER" id="PTHR43537:SF24">
    <property type="entry name" value="GLUCONATE OPERON TRANSCRIPTIONAL REPRESSOR"/>
    <property type="match status" value="1"/>
</dbReference>
<evidence type="ECO:0000256" key="3">
    <source>
        <dbReference type="ARBA" id="ARBA00023163"/>
    </source>
</evidence>
<protein>
    <submittedName>
        <fullName evidence="5">DNA-binding GntR family transcriptional regulator</fullName>
    </submittedName>
</protein>
<reference evidence="5 6" key="1">
    <citation type="submission" date="2018-10" db="EMBL/GenBank/DDBJ databases">
        <title>Sequencing the genomes of 1000 actinobacteria strains.</title>
        <authorList>
            <person name="Klenk H.-P."/>
        </authorList>
    </citation>
    <scope>NUCLEOTIDE SEQUENCE [LARGE SCALE GENOMIC DNA]</scope>
    <source>
        <strain evidence="5 6">DSM 17894</strain>
    </source>
</reference>
<dbReference type="InterPro" id="IPR008920">
    <property type="entry name" value="TF_FadR/GntR_C"/>
</dbReference>